<dbReference type="EMBL" id="JQCQ01000007">
    <property type="protein sequence ID" value="KRO25655.1"/>
    <property type="molecule type" value="Genomic_DNA"/>
</dbReference>
<dbReference type="PATRIC" id="fig|480391.4.peg.1642"/>
<dbReference type="InterPro" id="IPR036291">
    <property type="entry name" value="NAD(P)-bd_dom_sf"/>
</dbReference>
<dbReference type="RefSeq" id="WP_057798508.1">
    <property type="nucleotide sequence ID" value="NZ_BJZZ01000007.1"/>
</dbReference>
<dbReference type="Pfam" id="PF00107">
    <property type="entry name" value="ADH_zinc_N"/>
    <property type="match status" value="1"/>
</dbReference>
<dbReference type="SUPFAM" id="SSF51735">
    <property type="entry name" value="NAD(P)-binding Rossmann-fold domains"/>
    <property type="match status" value="1"/>
</dbReference>
<sequence length="325" mass="35853">MEYRALEVSKGLNEIQTNYVTKKFGELNVGEVLIKVHYSDINYKDRLAVKVNGGVIRDYPKVPGIDLAGEVMESQDKHFTKGDFVAATSYGIGINIDGGFSEYAVIPGDWMINLNELSTEESMRYGTSGFTAALSIDEQLKNGLIVDSQPYILITGVTGGVGMTTLLILAKLGFKNISVLVRNYDYREQLSQLGATNFISPEDLNLNGKLLAKQKFDYAFDTVGGDILANILPQVVYGGSVTSCGNAAGNQLNTTVLPFILRGIKLIGIDSVQVDIARRKEIWQHLETGWNVADKIPFKLIAFDEVENELKKLNKKSFEKIVIKI</sequence>
<comment type="caution">
    <text evidence="3">The sequence shown here is derived from an EMBL/GenBank/DDBJ whole genome shotgun (WGS) entry which is preliminary data.</text>
</comment>
<accession>A0A0R2NIR9</accession>
<dbReference type="InterPro" id="IPR011032">
    <property type="entry name" value="GroES-like_sf"/>
</dbReference>
<evidence type="ECO:0000259" key="1">
    <source>
        <dbReference type="Pfam" id="PF00107"/>
    </source>
</evidence>
<feature type="domain" description="Alcohol dehydrogenase-like C-terminal" evidence="1">
    <location>
        <begin position="160"/>
        <end position="276"/>
    </location>
</feature>
<reference evidence="3 4" key="1">
    <citation type="journal article" date="2015" name="Genome Announc.">
        <title>Expanding the biotechnology potential of lactobacilli through comparative genomics of 213 strains and associated genera.</title>
        <authorList>
            <person name="Sun Z."/>
            <person name="Harris H.M."/>
            <person name="McCann A."/>
            <person name="Guo C."/>
            <person name="Argimon S."/>
            <person name="Zhang W."/>
            <person name="Yang X."/>
            <person name="Jeffery I.B."/>
            <person name="Cooney J.C."/>
            <person name="Kagawa T.F."/>
            <person name="Liu W."/>
            <person name="Song Y."/>
            <person name="Salvetti E."/>
            <person name="Wrobel A."/>
            <person name="Rasinkangas P."/>
            <person name="Parkhill J."/>
            <person name="Rea M.C."/>
            <person name="O'Sullivan O."/>
            <person name="Ritari J."/>
            <person name="Douillard F.P."/>
            <person name="Paul Ross R."/>
            <person name="Yang R."/>
            <person name="Briner A.E."/>
            <person name="Felis G.E."/>
            <person name="de Vos W.M."/>
            <person name="Barrangou R."/>
            <person name="Klaenhammer T.R."/>
            <person name="Caufield P.W."/>
            <person name="Cui Y."/>
            <person name="Zhang H."/>
            <person name="O'Toole P.W."/>
        </authorList>
    </citation>
    <scope>NUCLEOTIDE SEQUENCE [LARGE SCALE GENOMIC DNA]</scope>
    <source>
        <strain evidence="3 4">DSM 23026</strain>
    </source>
</reference>
<feature type="domain" description="Alcohol dehydrogenase-like N-terminal" evidence="2">
    <location>
        <begin position="30"/>
        <end position="115"/>
    </location>
</feature>
<dbReference type="InterPro" id="IPR051397">
    <property type="entry name" value="Zn-ADH-like_protein"/>
</dbReference>
<dbReference type="InterPro" id="IPR013149">
    <property type="entry name" value="ADH-like_C"/>
</dbReference>
<dbReference type="PANTHER" id="PTHR43677">
    <property type="entry name" value="SHORT-CHAIN DEHYDROGENASE/REDUCTASE"/>
    <property type="match status" value="1"/>
</dbReference>
<dbReference type="AlphaFoldDB" id="A0A0R2NIR9"/>
<dbReference type="Proteomes" id="UP000051249">
    <property type="component" value="Unassembled WGS sequence"/>
</dbReference>
<evidence type="ECO:0000313" key="4">
    <source>
        <dbReference type="Proteomes" id="UP000051249"/>
    </source>
</evidence>
<evidence type="ECO:0000259" key="2">
    <source>
        <dbReference type="Pfam" id="PF08240"/>
    </source>
</evidence>
<evidence type="ECO:0000313" key="3">
    <source>
        <dbReference type="EMBL" id="KRO25655.1"/>
    </source>
</evidence>
<name>A0A0R2NIR9_9LACO</name>
<dbReference type="OrthoDB" id="9782155at2"/>
<dbReference type="InterPro" id="IPR013154">
    <property type="entry name" value="ADH-like_N"/>
</dbReference>
<dbReference type="SUPFAM" id="SSF50129">
    <property type="entry name" value="GroES-like"/>
    <property type="match status" value="1"/>
</dbReference>
<dbReference type="GO" id="GO:0043957">
    <property type="term" value="F:acryloyl-CoA reductase (NADPH) activity"/>
    <property type="evidence" value="ECO:0007669"/>
    <property type="project" value="TreeGrafter"/>
</dbReference>
<gene>
    <name evidence="3" type="ORF">IV88_GL001613</name>
</gene>
<dbReference type="Pfam" id="PF08240">
    <property type="entry name" value="ADH_N"/>
    <property type="match status" value="1"/>
</dbReference>
<protein>
    <submittedName>
        <fullName evidence="3">Alcohol dehydrogenase</fullName>
    </submittedName>
</protein>
<dbReference type="NCBIfam" id="TIGR02823">
    <property type="entry name" value="oxido_YhdH"/>
    <property type="match status" value="1"/>
</dbReference>
<dbReference type="PANTHER" id="PTHR43677:SF1">
    <property type="entry name" value="ACRYLYL-COA REDUCTASE ACUI-RELATED"/>
    <property type="match status" value="1"/>
</dbReference>
<dbReference type="CDD" id="cd05280">
    <property type="entry name" value="MDR_yhdh_yhfp"/>
    <property type="match status" value="1"/>
</dbReference>
<dbReference type="Gene3D" id="3.40.50.720">
    <property type="entry name" value="NAD(P)-binding Rossmann-like Domain"/>
    <property type="match status" value="1"/>
</dbReference>
<dbReference type="InterPro" id="IPR014188">
    <property type="entry name" value="Acrylyl-CoA_reductase_AcuI"/>
</dbReference>
<organism evidence="3 4">
    <name type="scientific">Pediococcus argentinicus</name>
    <dbReference type="NCBI Taxonomy" id="480391"/>
    <lineage>
        <taxon>Bacteria</taxon>
        <taxon>Bacillati</taxon>
        <taxon>Bacillota</taxon>
        <taxon>Bacilli</taxon>
        <taxon>Lactobacillales</taxon>
        <taxon>Lactobacillaceae</taxon>
        <taxon>Pediococcus</taxon>
    </lineage>
</organism>
<proteinExistence type="predicted"/>
<keyword evidence="4" id="KW-1185">Reference proteome</keyword>
<dbReference type="Gene3D" id="3.90.180.10">
    <property type="entry name" value="Medium-chain alcohol dehydrogenases, catalytic domain"/>
    <property type="match status" value="1"/>
</dbReference>